<evidence type="ECO:0000313" key="8">
    <source>
        <dbReference type="Proteomes" id="UP000481858"/>
    </source>
</evidence>
<sequence>MATSGSSGTSVAVLQWPTGVALQYPGSDAFKDATKRWSIYKAPTFSYSLSPIDEEQVAGIVKVAVANKISFLATSGRHGYGTSLGKLQNGLSIDLGNMKMLEIDTNAQTVTVGPGVKNGGLANHILEAGYQMPVGSCSQASVIGITLGGGIGLFQGLFGLMIDALLSIRLVTANGGVVEASVSKNPELFFGIRGAGANFGIITSATYKLSKAVNDGQVFTADIVYPENMRSDYFNVLKTYEDTMPAELAMNTTINWNVDSNQTQIIGTFVYSGSEAQAMQVLTPFFELNPPVIRKSVVPFSQVPDVILFGMIAAMSEPGNIHSIWTANVRRFAVDSFNSAFEKYDAFYKANPDGRMCAGVFETFSNQAVTISDQNTSYPWRDCKGNFMFQVAWPELGHQVEQPASDLARSLREEFAATSGYPDLSVYVSYAHGDEKLEQIYGDSLPRLIALKKQWDPKNIFRYNNGLPRELPPSSSD</sequence>
<dbReference type="InterPro" id="IPR006094">
    <property type="entry name" value="Oxid_FAD_bind_N"/>
</dbReference>
<reference evidence="7 8" key="1">
    <citation type="submission" date="2019-12" db="EMBL/GenBank/DDBJ databases">
        <title>Draft genome sequence of the ascomycete Xylaria multiplex DSM 110363.</title>
        <authorList>
            <person name="Buettner E."/>
            <person name="Kellner H."/>
        </authorList>
    </citation>
    <scope>NUCLEOTIDE SEQUENCE [LARGE SCALE GENOMIC DNA]</scope>
    <source>
        <strain evidence="7 8">DSM 110363</strain>
    </source>
</reference>
<dbReference type="InterPro" id="IPR016166">
    <property type="entry name" value="FAD-bd_PCMH"/>
</dbReference>
<keyword evidence="8" id="KW-1185">Reference proteome</keyword>
<protein>
    <recommendedName>
        <fullName evidence="6">FAD-binding PCMH-type domain-containing protein</fullName>
    </recommendedName>
</protein>
<dbReference type="PROSITE" id="PS51387">
    <property type="entry name" value="FAD_PCMH"/>
    <property type="match status" value="1"/>
</dbReference>
<keyword evidence="3" id="KW-0732">Signal</keyword>
<evidence type="ECO:0000313" key="7">
    <source>
        <dbReference type="EMBL" id="KAF2962876.1"/>
    </source>
</evidence>
<dbReference type="GO" id="GO:0016491">
    <property type="term" value="F:oxidoreductase activity"/>
    <property type="evidence" value="ECO:0007669"/>
    <property type="project" value="UniProtKB-KW"/>
</dbReference>
<keyword evidence="2" id="KW-0285">Flavoprotein</keyword>
<dbReference type="AlphaFoldDB" id="A0A7C8MWR6"/>
<comment type="caution">
    <text evidence="7">The sequence shown here is derived from an EMBL/GenBank/DDBJ whole genome shotgun (WGS) entry which is preliminary data.</text>
</comment>
<dbReference type="InterPro" id="IPR036318">
    <property type="entry name" value="FAD-bd_PCMH-like_sf"/>
</dbReference>
<evidence type="ECO:0000256" key="3">
    <source>
        <dbReference type="ARBA" id="ARBA00022729"/>
    </source>
</evidence>
<keyword evidence="4" id="KW-0274">FAD</keyword>
<keyword evidence="5" id="KW-0560">Oxidoreductase</keyword>
<comment type="similarity">
    <text evidence="1">Belongs to the oxygen-dependent FAD-linked oxidoreductase family.</text>
</comment>
<dbReference type="OrthoDB" id="415825at2759"/>
<proteinExistence type="inferred from homology"/>
<dbReference type="InParanoid" id="A0A7C8MWR6"/>
<dbReference type="GO" id="GO:0071949">
    <property type="term" value="F:FAD binding"/>
    <property type="evidence" value="ECO:0007669"/>
    <property type="project" value="InterPro"/>
</dbReference>
<evidence type="ECO:0000256" key="1">
    <source>
        <dbReference type="ARBA" id="ARBA00005466"/>
    </source>
</evidence>
<dbReference type="PANTHER" id="PTHR42973">
    <property type="entry name" value="BINDING OXIDOREDUCTASE, PUTATIVE (AFU_ORTHOLOGUE AFUA_1G17690)-RELATED"/>
    <property type="match status" value="1"/>
</dbReference>
<evidence type="ECO:0000256" key="5">
    <source>
        <dbReference type="ARBA" id="ARBA00023002"/>
    </source>
</evidence>
<dbReference type="Proteomes" id="UP000481858">
    <property type="component" value="Unassembled WGS sequence"/>
</dbReference>
<evidence type="ECO:0000259" key="6">
    <source>
        <dbReference type="PROSITE" id="PS51387"/>
    </source>
</evidence>
<gene>
    <name evidence="7" type="ORF">GQX73_g10697</name>
</gene>
<evidence type="ECO:0000256" key="2">
    <source>
        <dbReference type="ARBA" id="ARBA00022630"/>
    </source>
</evidence>
<dbReference type="InterPro" id="IPR016169">
    <property type="entry name" value="FAD-bd_PCMH_sub2"/>
</dbReference>
<dbReference type="PANTHER" id="PTHR42973:SF32">
    <property type="entry name" value="FAD-LINKED OXIDOREDUCTASE AFOF"/>
    <property type="match status" value="1"/>
</dbReference>
<dbReference type="Gene3D" id="3.30.465.10">
    <property type="match status" value="1"/>
</dbReference>
<name>A0A7C8MWR6_9PEZI</name>
<evidence type="ECO:0000256" key="4">
    <source>
        <dbReference type="ARBA" id="ARBA00022827"/>
    </source>
</evidence>
<dbReference type="Pfam" id="PF08031">
    <property type="entry name" value="BBE"/>
    <property type="match status" value="1"/>
</dbReference>
<dbReference type="SUPFAM" id="SSF56176">
    <property type="entry name" value="FAD-binding/transporter-associated domain-like"/>
    <property type="match status" value="1"/>
</dbReference>
<dbReference type="Pfam" id="PF01565">
    <property type="entry name" value="FAD_binding_4"/>
    <property type="match status" value="1"/>
</dbReference>
<dbReference type="InterPro" id="IPR050416">
    <property type="entry name" value="FAD-linked_Oxidoreductase"/>
</dbReference>
<dbReference type="EMBL" id="WUBL01000261">
    <property type="protein sequence ID" value="KAF2962876.1"/>
    <property type="molecule type" value="Genomic_DNA"/>
</dbReference>
<dbReference type="InterPro" id="IPR012951">
    <property type="entry name" value="BBE"/>
</dbReference>
<organism evidence="7 8">
    <name type="scientific">Xylaria multiplex</name>
    <dbReference type="NCBI Taxonomy" id="323545"/>
    <lineage>
        <taxon>Eukaryota</taxon>
        <taxon>Fungi</taxon>
        <taxon>Dikarya</taxon>
        <taxon>Ascomycota</taxon>
        <taxon>Pezizomycotina</taxon>
        <taxon>Sordariomycetes</taxon>
        <taxon>Xylariomycetidae</taxon>
        <taxon>Xylariales</taxon>
        <taxon>Xylariaceae</taxon>
        <taxon>Xylaria</taxon>
    </lineage>
</organism>
<dbReference type="Gene3D" id="3.40.462.20">
    <property type="match status" value="1"/>
</dbReference>
<accession>A0A7C8MWR6</accession>
<feature type="domain" description="FAD-binding PCMH-type" evidence="6">
    <location>
        <begin position="40"/>
        <end position="212"/>
    </location>
</feature>